<feature type="domain" description="Transposase IS66 central" evidence="1">
    <location>
        <begin position="22"/>
        <end position="132"/>
    </location>
</feature>
<dbReference type="Proteomes" id="UP000036923">
    <property type="component" value="Unassembled WGS sequence"/>
</dbReference>
<organism evidence="2 3">
    <name type="scientific">Pseudobacteroides cellulosolvens ATCC 35603 = DSM 2933</name>
    <dbReference type="NCBI Taxonomy" id="398512"/>
    <lineage>
        <taxon>Bacteria</taxon>
        <taxon>Bacillati</taxon>
        <taxon>Bacillota</taxon>
        <taxon>Clostridia</taxon>
        <taxon>Eubacteriales</taxon>
        <taxon>Oscillospiraceae</taxon>
        <taxon>Pseudobacteroides</taxon>
    </lineage>
</organism>
<dbReference type="PANTHER" id="PTHR33678:SF1">
    <property type="entry name" value="BLL1576 PROTEIN"/>
    <property type="match status" value="1"/>
</dbReference>
<accession>A0A0L6JS03</accession>
<dbReference type="PANTHER" id="PTHR33678">
    <property type="entry name" value="BLL1576 PROTEIN"/>
    <property type="match status" value="1"/>
</dbReference>
<comment type="caution">
    <text evidence="2">The sequence shown here is derived from an EMBL/GenBank/DDBJ whole genome shotgun (WGS) entry which is preliminary data.</text>
</comment>
<reference evidence="3" key="1">
    <citation type="submission" date="2015-07" db="EMBL/GenBank/DDBJ databases">
        <title>Near-Complete Genome Sequence of the Cellulolytic Bacterium Bacteroides (Pseudobacteroides) cellulosolvens ATCC 35603.</title>
        <authorList>
            <person name="Dassa B."/>
            <person name="Utturkar S.M."/>
            <person name="Klingeman D.M."/>
            <person name="Hurt R.A."/>
            <person name="Keller M."/>
            <person name="Xu J."/>
            <person name="Reddy Y.H.K."/>
            <person name="Borovok I."/>
            <person name="Grinberg I.R."/>
            <person name="Lamed R."/>
            <person name="Zhivin O."/>
            <person name="Bayer E.A."/>
            <person name="Brown S.D."/>
        </authorList>
    </citation>
    <scope>NUCLEOTIDE SEQUENCE [LARGE SCALE GENOMIC DNA]</scope>
    <source>
        <strain evidence="3">DSM 2933</strain>
    </source>
</reference>
<protein>
    <submittedName>
        <fullName evidence="2">Transposase IS66</fullName>
    </submittedName>
</protein>
<evidence type="ECO:0000313" key="3">
    <source>
        <dbReference type="Proteomes" id="UP000036923"/>
    </source>
</evidence>
<sequence length="135" mass="15118">MVCPACTKVHKTEFPEDVKQPVQYGENIQALMSYLTNYQLIPLERTAEILSDIIGQNVSEGTLVNVNSRLYKKLEEVETSTKQQLIASSVVHFDETGMRSGGKTQWLHNASTDKLTHYEVHEKRGAQAANDIGIL</sequence>
<dbReference type="AlphaFoldDB" id="A0A0L6JS03"/>
<dbReference type="InterPro" id="IPR052344">
    <property type="entry name" value="Transposase-related"/>
</dbReference>
<keyword evidence="3" id="KW-1185">Reference proteome</keyword>
<dbReference type="Pfam" id="PF03050">
    <property type="entry name" value="DDE_Tnp_IS66"/>
    <property type="match status" value="1"/>
</dbReference>
<gene>
    <name evidence="2" type="ORF">Bccel_3446</name>
</gene>
<dbReference type="InterPro" id="IPR004291">
    <property type="entry name" value="Transposase_IS66_central"/>
</dbReference>
<proteinExistence type="predicted"/>
<name>A0A0L6JS03_9FIRM</name>
<evidence type="ECO:0000313" key="2">
    <source>
        <dbReference type="EMBL" id="KNY28172.1"/>
    </source>
</evidence>
<dbReference type="STRING" id="398512.Bccel_3446"/>
<evidence type="ECO:0000259" key="1">
    <source>
        <dbReference type="Pfam" id="PF03050"/>
    </source>
</evidence>
<dbReference type="EMBL" id="LGTC01000001">
    <property type="protein sequence ID" value="KNY28172.1"/>
    <property type="molecule type" value="Genomic_DNA"/>
</dbReference>
<dbReference type="RefSeq" id="WP_160317740.1">
    <property type="nucleotide sequence ID" value="NZ_LGTC01000001.1"/>
</dbReference>